<dbReference type="InterPro" id="IPR014001">
    <property type="entry name" value="Helicase_ATP-bd"/>
</dbReference>
<dbReference type="Gene3D" id="3.40.50.300">
    <property type="entry name" value="P-loop containing nucleotide triphosphate hydrolases"/>
    <property type="match status" value="1"/>
</dbReference>
<dbReference type="GO" id="GO:0016787">
    <property type="term" value="F:hydrolase activity"/>
    <property type="evidence" value="ECO:0007669"/>
    <property type="project" value="InterPro"/>
</dbReference>
<proteinExistence type="predicted"/>
<evidence type="ECO:0000259" key="1">
    <source>
        <dbReference type="PROSITE" id="PS51192"/>
    </source>
</evidence>
<dbReference type="RefSeq" id="WP_117157839.1">
    <property type="nucleotide sequence ID" value="NZ_QVID01000001.1"/>
</dbReference>
<evidence type="ECO:0000313" key="3">
    <source>
        <dbReference type="Proteomes" id="UP000261082"/>
    </source>
</evidence>
<gene>
    <name evidence="2" type="ORF">DZ858_01670</name>
</gene>
<dbReference type="InterPro" id="IPR027417">
    <property type="entry name" value="P-loop_NTPase"/>
</dbReference>
<dbReference type="AlphaFoldDB" id="A0A3E1Q9K9"/>
<dbReference type="Pfam" id="PF04851">
    <property type="entry name" value="ResIII"/>
    <property type="match status" value="1"/>
</dbReference>
<dbReference type="InterPro" id="IPR006935">
    <property type="entry name" value="Helicase/UvrB_N"/>
</dbReference>
<sequence length="1037" mass="119714">MQLEKQLVLFRYILHQLGYEAFEDLRDEFNNKESGTSSTGYTYFASVLMSNSDKLIEDRAIQQYDEAIQGYEKKLRENRAEPFFTFKYYQWFALLFTEYFCDQYSNNANQLIAKLNDYAEGNKDFKQIEAYTEKDLKKLAYWMATGSGKTLLMHCNYWQITKYFKEWENIILITPNEGLSRQHYESCVKSGIPVKLYSGSEESLKTKEGEILILEITKLVKDKEGEGVSVDVDYFSESKNLVFIDEGHKGSKSDEQTWKSLREYLARGKDSFTFEYSATFGQVITNKNKFLFNEYAKSIIFDYSYRHFYTDGYGKDFSVFNLDTRNEYSEEQNKLLLTASLLGYYEQFELFERYEKELRQYNIEKPLWVFVGSRVIGTGKTVSDKSTVSDVSRIIKFFKYALSSPASLQGDIDKILNDSTGLRNADGNDIFKGHFEYLRTAKPIAETILSKVFNGIGNIEAFQVKQAEGEIALKTKTSDQYFAVINIGDVSKYAKTLEADTDGELTIQDDNFSNSLFQAISETNSTINILIGSKKFIEGWNSWRVSSMGLMNMGKSEGAQIIQLFGRGVRLKGKNLSLKREEANAPYHIRALQTISIMGLNASYMNRFLTEIEKEVPDYTDISIEIILNHEDLWDGKIMTFKKQEDKSFKDELIELEYNSDVANRVTIDMRNKITIAAGGLNSQVAEDVIDYQENFLKEFRDFIDYNSLSLEANRYKLLKGYHNLILNQSVLSELIESSGFNLLSHKGQFGINEAISGKIQGVAVSLVRDYINKFYADKEKAFLSKYLTYDMLSHKEHEAMFPASHTMIVKVPKKHDSFIKEIEDKITVIYEKDDNTLPSIHFDKHLYSPIASIADGKKFKEIKTVPVRLNNGERDFIDHLRQFVKESDKFKDKQLFVLRNLSVKGIGFFMDSSSFYPDFILWVLDGKKQYIYFLDPKGILLGDNHFNNPKILWCKEDVKTLESKIQQQLRDDKKEVEVSISGFILSVTPFEKVRKNWGDGSGTTRDDFAENKVLFIENNKEYLSSIFKNLTRADGK</sequence>
<accession>A0A3E1Q9K9</accession>
<dbReference type="OrthoDB" id="9759819at2"/>
<organism evidence="2 3">
    <name type="scientific">Marixanthomonas ophiurae</name>
    <dbReference type="NCBI Taxonomy" id="387659"/>
    <lineage>
        <taxon>Bacteria</taxon>
        <taxon>Pseudomonadati</taxon>
        <taxon>Bacteroidota</taxon>
        <taxon>Flavobacteriia</taxon>
        <taxon>Flavobacteriales</taxon>
        <taxon>Flavobacteriaceae</taxon>
        <taxon>Marixanthomonas</taxon>
    </lineage>
</organism>
<comment type="caution">
    <text evidence="2">The sequence shown here is derived from an EMBL/GenBank/DDBJ whole genome shotgun (WGS) entry which is preliminary data.</text>
</comment>
<dbReference type="GO" id="GO:0005524">
    <property type="term" value="F:ATP binding"/>
    <property type="evidence" value="ECO:0007669"/>
    <property type="project" value="InterPro"/>
</dbReference>
<dbReference type="SMART" id="SM00487">
    <property type="entry name" value="DEXDc"/>
    <property type="match status" value="1"/>
</dbReference>
<dbReference type="EMBL" id="QVID01000001">
    <property type="protein sequence ID" value="RFN58815.1"/>
    <property type="molecule type" value="Genomic_DNA"/>
</dbReference>
<dbReference type="Proteomes" id="UP000261082">
    <property type="component" value="Unassembled WGS sequence"/>
</dbReference>
<evidence type="ECO:0000313" key="2">
    <source>
        <dbReference type="EMBL" id="RFN58815.1"/>
    </source>
</evidence>
<dbReference type="GO" id="GO:0003677">
    <property type="term" value="F:DNA binding"/>
    <property type="evidence" value="ECO:0007669"/>
    <property type="project" value="InterPro"/>
</dbReference>
<keyword evidence="3" id="KW-1185">Reference proteome</keyword>
<reference evidence="2 3" key="1">
    <citation type="journal article" date="2007" name="Int. J. Syst. Evol. Microbiol.">
        <title>Marixanthomonas ophiurae gen. nov., sp. nov., a marine bacterium of the family Flavobacteriaceae isolated from a deep-sea brittle star.</title>
        <authorList>
            <person name="Romanenko L.A."/>
            <person name="Uchino M."/>
            <person name="Frolova G.M."/>
            <person name="Mikhailov V.V."/>
        </authorList>
    </citation>
    <scope>NUCLEOTIDE SEQUENCE [LARGE SCALE GENOMIC DNA]</scope>
    <source>
        <strain evidence="2 3">KMM 3046</strain>
    </source>
</reference>
<dbReference type="SUPFAM" id="SSF52540">
    <property type="entry name" value="P-loop containing nucleoside triphosphate hydrolases"/>
    <property type="match status" value="2"/>
</dbReference>
<feature type="domain" description="Helicase ATP-binding" evidence="1">
    <location>
        <begin position="130"/>
        <end position="298"/>
    </location>
</feature>
<dbReference type="PROSITE" id="PS51192">
    <property type="entry name" value="HELICASE_ATP_BIND_1"/>
    <property type="match status" value="1"/>
</dbReference>
<name>A0A3E1Q9K9_9FLAO</name>
<protein>
    <recommendedName>
        <fullName evidence="1">Helicase ATP-binding domain-containing protein</fullName>
    </recommendedName>
</protein>